<dbReference type="AlphaFoldDB" id="A0A202E5L8"/>
<accession>A0A202E5L8</accession>
<protein>
    <submittedName>
        <fullName evidence="1">Uncharacterized protein</fullName>
    </submittedName>
</protein>
<dbReference type="Proteomes" id="UP000196084">
    <property type="component" value="Unassembled WGS sequence"/>
</dbReference>
<proteinExistence type="predicted"/>
<dbReference type="EMBL" id="MWPH01000004">
    <property type="protein sequence ID" value="OVE83180.1"/>
    <property type="molecule type" value="Genomic_DNA"/>
</dbReference>
<gene>
    <name evidence="1" type="ORF">B2G88_17380</name>
</gene>
<reference evidence="1 2" key="1">
    <citation type="submission" date="2017-02" db="EMBL/GenBank/DDBJ databases">
        <title>Natronthermophilus aegyptiacus gen. nov.,sp. nov., an aerobic, extremely halophilic alkalithermophilic archaeon isolated from the athalassohaline Wadi An Natrun, Egypt.</title>
        <authorList>
            <person name="Zhao B."/>
        </authorList>
    </citation>
    <scope>NUCLEOTIDE SEQUENCE [LARGE SCALE GENOMIC DNA]</scope>
    <source>
        <strain evidence="1 2">CGMCC 1.3597</strain>
    </source>
</reference>
<name>A0A202E5L8_9EURY</name>
<sequence length="144" mass="16216">MVNRSYRANSVVSDAVEDRVETFDSNILKNRMFTIDDGDELVDHYATAIAYAQHAAAETDERYGFRDDLHSATDQAAEGLEAAFEDHIDVLVAEACAIIAQRQDLELFEGNEEEIEDAVHEARNWLQAHEGAAKRAEVWEEVCE</sequence>
<evidence type="ECO:0000313" key="1">
    <source>
        <dbReference type="EMBL" id="OVE83180.1"/>
    </source>
</evidence>
<evidence type="ECO:0000313" key="2">
    <source>
        <dbReference type="Proteomes" id="UP000196084"/>
    </source>
</evidence>
<keyword evidence="2" id="KW-1185">Reference proteome</keyword>
<dbReference type="OrthoDB" id="203526at2157"/>
<comment type="caution">
    <text evidence="1">The sequence shown here is derived from an EMBL/GenBank/DDBJ whole genome shotgun (WGS) entry which is preliminary data.</text>
</comment>
<dbReference type="RefSeq" id="WP_054862410.1">
    <property type="nucleotide sequence ID" value="NZ_MWPH01000004.1"/>
</dbReference>
<organism evidence="1 2">
    <name type="scientific">Natronolimnobius baerhuensis</name>
    <dbReference type="NCBI Taxonomy" id="253108"/>
    <lineage>
        <taxon>Archaea</taxon>
        <taxon>Methanobacteriati</taxon>
        <taxon>Methanobacteriota</taxon>
        <taxon>Stenosarchaea group</taxon>
        <taxon>Halobacteria</taxon>
        <taxon>Halobacteriales</taxon>
        <taxon>Natrialbaceae</taxon>
        <taxon>Natronolimnobius</taxon>
    </lineage>
</organism>